<protein>
    <submittedName>
        <fullName evidence="2">Beta-lactamase</fullName>
    </submittedName>
</protein>
<reference evidence="2 3" key="1">
    <citation type="submission" date="2014-04" db="EMBL/GenBank/DDBJ databases">
        <title>A comprehensive comparison of genomes of Erythrobacter spp. Strains.</title>
        <authorList>
            <person name="Zheng Q."/>
        </authorList>
    </citation>
    <scope>NUCLEOTIDE SEQUENCE [LARGE SCALE GENOMIC DNA]</scope>
    <source>
        <strain evidence="2 3">DSM 8509</strain>
    </source>
</reference>
<dbReference type="EMBL" id="JMIX01000009">
    <property type="protein sequence ID" value="KEO92494.1"/>
    <property type="molecule type" value="Genomic_DNA"/>
</dbReference>
<keyword evidence="3" id="KW-1185">Reference proteome</keyword>
<gene>
    <name evidence="2" type="ORF">EH32_14635</name>
</gene>
<dbReference type="Pfam" id="PF00144">
    <property type="entry name" value="Beta-lactamase"/>
    <property type="match status" value="1"/>
</dbReference>
<dbReference type="KEGG" id="elq:Ga0102493_112346"/>
<comment type="caution">
    <text evidence="2">The sequence shown here is derived from an EMBL/GenBank/DDBJ whole genome shotgun (WGS) entry which is preliminary data.</text>
</comment>
<dbReference type="Gene3D" id="3.40.710.10">
    <property type="entry name" value="DD-peptidase/beta-lactamase superfamily"/>
    <property type="match status" value="1"/>
</dbReference>
<accession>A0A074MGA8</accession>
<dbReference type="PANTHER" id="PTHR43283">
    <property type="entry name" value="BETA-LACTAMASE-RELATED"/>
    <property type="match status" value="1"/>
</dbReference>
<sequence>MKDMTINRGALGAFLAACLAGTSACTGSYGSADNAMASAPAALAEVERITPPARDPSELQVLFWNDAQRSARFRAMENWFEGHEVPAASKTRTLARGEPLPAALAEEIRALMEESSAAGVMVLDGGRVRFEEYGLGLGPDDRWTSFSVAKSFTSTLLGAAIRDGFIASLDDPVTQYIPGLEGSAYDGVTVRQLATMTSGVAWNEDYTDPQSDVARMNEFVLRYGEDAIVAQMKELPREAEPGEKWVYKTGETNLIGLLVENAVGLPLAEYAQEKIVEPAGFAGGMFWMTDPRGGNIGGCCLSLRLSDYARMGQFVLEGGEGVSGGQVVPEGWFAEASASQAEFGNGFGYGYQWWTYPGGNFGAQGIFGQSITLVPERDMVVAIVSNWPSASSEYRGQWFRLITRIAAAQ</sequence>
<dbReference type="InterPro" id="IPR001466">
    <property type="entry name" value="Beta-lactam-related"/>
</dbReference>
<dbReference type="InterPro" id="IPR050789">
    <property type="entry name" value="Diverse_Enzym_Activities"/>
</dbReference>
<evidence type="ECO:0000313" key="2">
    <source>
        <dbReference type="EMBL" id="KEO92494.1"/>
    </source>
</evidence>
<dbReference type="PATRIC" id="fig|39960.10.peg.1441"/>
<feature type="domain" description="Beta-lactamase-related" evidence="1">
    <location>
        <begin position="106"/>
        <end position="390"/>
    </location>
</feature>
<dbReference type="PROSITE" id="PS51257">
    <property type="entry name" value="PROKAR_LIPOPROTEIN"/>
    <property type="match status" value="1"/>
</dbReference>
<evidence type="ECO:0000259" key="1">
    <source>
        <dbReference type="Pfam" id="PF00144"/>
    </source>
</evidence>
<proteinExistence type="predicted"/>
<evidence type="ECO:0000313" key="3">
    <source>
        <dbReference type="Proteomes" id="UP000027866"/>
    </source>
</evidence>
<dbReference type="InterPro" id="IPR012338">
    <property type="entry name" value="Beta-lactam/transpept-like"/>
</dbReference>
<dbReference type="AlphaFoldDB" id="A0A074MGA8"/>
<name>A0A074MGA8_9SPHN</name>
<organism evidence="2 3">
    <name type="scientific">Erythrobacter litoralis</name>
    <dbReference type="NCBI Taxonomy" id="39960"/>
    <lineage>
        <taxon>Bacteria</taxon>
        <taxon>Pseudomonadati</taxon>
        <taxon>Pseudomonadota</taxon>
        <taxon>Alphaproteobacteria</taxon>
        <taxon>Sphingomonadales</taxon>
        <taxon>Erythrobacteraceae</taxon>
        <taxon>Erythrobacter/Porphyrobacter group</taxon>
        <taxon>Erythrobacter</taxon>
    </lineage>
</organism>
<dbReference type="Proteomes" id="UP000027866">
    <property type="component" value="Unassembled WGS sequence"/>
</dbReference>
<dbReference type="PANTHER" id="PTHR43283:SF14">
    <property type="entry name" value="BLL8153 PROTEIN"/>
    <property type="match status" value="1"/>
</dbReference>
<dbReference type="SUPFAM" id="SSF56601">
    <property type="entry name" value="beta-lactamase/transpeptidase-like"/>
    <property type="match status" value="1"/>
</dbReference>